<name>A0A1F6CJE1_9BACT</name>
<reference evidence="2 3" key="1">
    <citation type="journal article" date="2016" name="Nat. Commun.">
        <title>Thousands of microbial genomes shed light on interconnected biogeochemical processes in an aquifer system.</title>
        <authorList>
            <person name="Anantharaman K."/>
            <person name="Brown C.T."/>
            <person name="Hug L.A."/>
            <person name="Sharon I."/>
            <person name="Castelle C.J."/>
            <person name="Probst A.J."/>
            <person name="Thomas B.C."/>
            <person name="Singh A."/>
            <person name="Wilkins M.J."/>
            <person name="Karaoz U."/>
            <person name="Brodie E.L."/>
            <person name="Williams K.H."/>
            <person name="Hubbard S.S."/>
            <person name="Banfield J.F."/>
        </authorList>
    </citation>
    <scope>NUCLEOTIDE SEQUENCE [LARGE SCALE GENOMIC DNA]</scope>
</reference>
<gene>
    <name evidence="2" type="ORF">A2704_03895</name>
</gene>
<accession>A0A1F6CJE1</accession>
<dbReference type="AlphaFoldDB" id="A0A1F6CJE1"/>
<organism evidence="2 3">
    <name type="scientific">Candidatus Kaiserbacteria bacterium RIFCSPHIGHO2_01_FULL_54_36b</name>
    <dbReference type="NCBI Taxonomy" id="1798483"/>
    <lineage>
        <taxon>Bacteria</taxon>
        <taxon>Candidatus Kaiseribacteriota</taxon>
    </lineage>
</organism>
<protein>
    <submittedName>
        <fullName evidence="2">Uncharacterized protein</fullName>
    </submittedName>
</protein>
<dbReference type="EMBL" id="MFKW01000080">
    <property type="protein sequence ID" value="OGG49137.1"/>
    <property type="molecule type" value="Genomic_DNA"/>
</dbReference>
<comment type="caution">
    <text evidence="2">The sequence shown here is derived from an EMBL/GenBank/DDBJ whole genome shotgun (WGS) entry which is preliminary data.</text>
</comment>
<feature type="signal peptide" evidence="1">
    <location>
        <begin position="1"/>
        <end position="21"/>
    </location>
</feature>
<dbReference type="Proteomes" id="UP000176445">
    <property type="component" value="Unassembled WGS sequence"/>
</dbReference>
<evidence type="ECO:0000313" key="3">
    <source>
        <dbReference type="Proteomes" id="UP000176445"/>
    </source>
</evidence>
<evidence type="ECO:0000256" key="1">
    <source>
        <dbReference type="SAM" id="SignalP"/>
    </source>
</evidence>
<feature type="chain" id="PRO_5009523396" evidence="1">
    <location>
        <begin position="22"/>
        <end position="168"/>
    </location>
</feature>
<evidence type="ECO:0000313" key="2">
    <source>
        <dbReference type="EMBL" id="OGG49137.1"/>
    </source>
</evidence>
<keyword evidence="1" id="KW-0732">Signal</keyword>
<sequence>MNKLITTSALALVLGTSLASAQTKLPDGCTLVTITQPINAKRPDTPFTLRGEGADLASIKLCNPEGATNVISVLSSPTAGARIVVRMRDNAGKIGLPSNYTAGYVSNNYCDIAEGKVVFTLFRSDWEGGLKSTITLTDQSNLIAGKLDYYRQDCESKMPPALRAQLKK</sequence>
<proteinExistence type="predicted"/>